<evidence type="ECO:0000256" key="12">
    <source>
        <dbReference type="SAM" id="MobiDB-lite"/>
    </source>
</evidence>
<dbReference type="GO" id="GO:0033565">
    <property type="term" value="C:ESCRT-0 complex"/>
    <property type="evidence" value="ECO:0007669"/>
    <property type="project" value="TreeGrafter"/>
</dbReference>
<feature type="compositionally biased region" description="Polar residues" evidence="12">
    <location>
        <begin position="224"/>
        <end position="239"/>
    </location>
</feature>
<dbReference type="SMART" id="SM00288">
    <property type="entry name" value="VHS"/>
    <property type="match status" value="1"/>
</dbReference>
<keyword evidence="16" id="KW-1185">Reference proteome</keyword>
<dbReference type="InterPro" id="IPR001452">
    <property type="entry name" value="SH3_domain"/>
</dbReference>
<dbReference type="Pfam" id="PF00790">
    <property type="entry name" value="VHS"/>
    <property type="match status" value="1"/>
</dbReference>
<sequence>MITTTYSRMTTITTTSLHTQNNAGPRTSALLRPAPDINSAWTMFKSTNAYDDLVQRATSENLTSENWDLNLTVCEKVSRGGSQGARDVVASLSRRIQHKSANVQLFSLTLCDSLCKNVGADAKRELAGKGFLDQIKRLLKDATAHMVVKQKTWRLLNEWNTEWGNREEGGLLSETLQSLRGQGVSFDVQQPAAPPKPSAAQLSREDEELQRVLELSKLDVGGRSSYNPSTADSSGYVPNTTRTSSSTAFSSAPSAPSQPPVVETPTAQAAPAKVRALYDFAPTEHNELAFYKGDVIRVLDSLYEHWWRGELRGQAGIFPVNYVEPLPDKTPVELQKEAEGEAAVFAEAANIDKLVNKLRSFDPARQSLAEDDELQDLYQQCISLRPKIVRLMEQYNHKVTDLRNLNDSYIHARGVFDSAIAGPQAQPHFGAPHQAPPPTLQRADSFASTAHSDGRAPSAQPFSPYAPQQAAPWAPGWHQQQQYPQQPASSAQYQAPPPPHQQQAQQQHQPQGQMYPNPNDPGYAAWYYSQPQFQQGAATHAQQ</sequence>
<evidence type="ECO:0000259" key="13">
    <source>
        <dbReference type="PROSITE" id="PS50002"/>
    </source>
</evidence>
<name>A0A0P1B8I3_9BASI</name>
<accession>A0A0P1B8I3</accession>
<dbReference type="SMART" id="SM00326">
    <property type="entry name" value="SH3"/>
    <property type="match status" value="1"/>
</dbReference>
<feature type="domain" description="SH3" evidence="13">
    <location>
        <begin position="269"/>
        <end position="328"/>
    </location>
</feature>
<proteinExistence type="inferred from homology"/>
<evidence type="ECO:0000256" key="1">
    <source>
        <dbReference type="ARBA" id="ARBA00002654"/>
    </source>
</evidence>
<dbReference type="InterPro" id="IPR002014">
    <property type="entry name" value="VHS_dom"/>
</dbReference>
<evidence type="ECO:0000256" key="8">
    <source>
        <dbReference type="ARBA" id="ARBA00022753"/>
    </source>
</evidence>
<dbReference type="Pfam" id="PF03127">
    <property type="entry name" value="GAT"/>
    <property type="match status" value="1"/>
</dbReference>
<dbReference type="Proteomes" id="UP000054845">
    <property type="component" value="Unassembled WGS sequence"/>
</dbReference>
<dbReference type="GO" id="GO:0010008">
    <property type="term" value="C:endosome membrane"/>
    <property type="evidence" value="ECO:0007669"/>
    <property type="project" value="UniProtKB-SubCell"/>
</dbReference>
<evidence type="ECO:0000313" key="15">
    <source>
        <dbReference type="EMBL" id="CEH11814.1"/>
    </source>
</evidence>
<dbReference type="PANTHER" id="PTHR45929">
    <property type="entry name" value="JAK PATHWAY SIGNAL TRANSDUCTION ADAPTOR MOLECULE"/>
    <property type="match status" value="1"/>
</dbReference>
<dbReference type="PRINTS" id="PR00452">
    <property type="entry name" value="SH3DOMAIN"/>
</dbReference>
<dbReference type="GO" id="GO:0043328">
    <property type="term" value="P:protein transport to vacuole involved in ubiquitin-dependent protein catabolic process via the multivesicular body sorting pathway"/>
    <property type="evidence" value="ECO:0007669"/>
    <property type="project" value="TreeGrafter"/>
</dbReference>
<evidence type="ECO:0000256" key="11">
    <source>
        <dbReference type="PROSITE-ProRule" id="PRU00192"/>
    </source>
</evidence>
<feature type="compositionally biased region" description="Low complexity" evidence="12">
    <location>
        <begin position="465"/>
        <end position="494"/>
    </location>
</feature>
<comment type="subcellular location">
    <subcellularLocation>
        <location evidence="2">Endosome membrane</location>
        <topology evidence="2">Peripheral membrane protein</topology>
        <orientation evidence="2">Cytoplasmic side</orientation>
    </subcellularLocation>
</comment>
<keyword evidence="9" id="KW-0653">Protein transport</keyword>
<evidence type="ECO:0000256" key="3">
    <source>
        <dbReference type="ARBA" id="ARBA00009666"/>
    </source>
</evidence>
<dbReference type="STRING" id="401625.A0A0P1B8I3"/>
<feature type="compositionally biased region" description="Polar residues" evidence="12">
    <location>
        <begin position="529"/>
        <end position="543"/>
    </location>
</feature>
<dbReference type="SUPFAM" id="SSF48464">
    <property type="entry name" value="ENTH/VHS domain"/>
    <property type="match status" value="1"/>
</dbReference>
<dbReference type="InterPro" id="IPR008942">
    <property type="entry name" value="ENTH_VHS"/>
</dbReference>
<dbReference type="PANTHER" id="PTHR45929:SF3">
    <property type="entry name" value="JAK PATHWAY SIGNAL TRANSDUCTION ADAPTOR MOLECULE"/>
    <property type="match status" value="1"/>
</dbReference>
<evidence type="ECO:0000313" key="16">
    <source>
        <dbReference type="Proteomes" id="UP000054845"/>
    </source>
</evidence>
<dbReference type="OrthoDB" id="10255964at2759"/>
<keyword evidence="10" id="KW-0472">Membrane</keyword>
<keyword evidence="7" id="KW-0813">Transport</keyword>
<dbReference type="InterPro" id="IPR003903">
    <property type="entry name" value="UIM_dom"/>
</dbReference>
<dbReference type="CDD" id="cd11805">
    <property type="entry name" value="SH3_GRB2_like_C"/>
    <property type="match status" value="1"/>
</dbReference>
<comment type="similarity">
    <text evidence="3">Belongs to the STAM family.</text>
</comment>
<dbReference type="GO" id="GO:0043130">
    <property type="term" value="F:ubiquitin binding"/>
    <property type="evidence" value="ECO:0007669"/>
    <property type="project" value="InterPro"/>
</dbReference>
<dbReference type="InterPro" id="IPR004152">
    <property type="entry name" value="GAT_dom"/>
</dbReference>
<organism evidence="15 16">
    <name type="scientific">Ceraceosorus bombacis</name>
    <dbReference type="NCBI Taxonomy" id="401625"/>
    <lineage>
        <taxon>Eukaryota</taxon>
        <taxon>Fungi</taxon>
        <taxon>Dikarya</taxon>
        <taxon>Basidiomycota</taxon>
        <taxon>Ustilaginomycotina</taxon>
        <taxon>Exobasidiomycetes</taxon>
        <taxon>Ceraceosorales</taxon>
        <taxon>Ceraceosoraceae</taxon>
        <taxon>Ceraceosorus</taxon>
    </lineage>
</organism>
<dbReference type="EMBL" id="CCYA01000065">
    <property type="protein sequence ID" value="CEH11814.1"/>
    <property type="molecule type" value="Genomic_DNA"/>
</dbReference>
<dbReference type="PROSITE" id="PS50179">
    <property type="entry name" value="VHS"/>
    <property type="match status" value="1"/>
</dbReference>
<dbReference type="Pfam" id="PF00018">
    <property type="entry name" value="SH3_1"/>
    <property type="match status" value="1"/>
</dbReference>
<feature type="compositionally biased region" description="Low complexity" evidence="12">
    <location>
        <begin position="501"/>
        <end position="511"/>
    </location>
</feature>
<feature type="region of interest" description="Disordered" evidence="12">
    <location>
        <begin position="422"/>
        <end position="543"/>
    </location>
</feature>
<evidence type="ECO:0000256" key="7">
    <source>
        <dbReference type="ARBA" id="ARBA00022448"/>
    </source>
</evidence>
<reference evidence="15 16" key="1">
    <citation type="submission" date="2014-09" db="EMBL/GenBank/DDBJ databases">
        <authorList>
            <person name="Magalhaes I.L.F."/>
            <person name="Oliveira U."/>
            <person name="Santos F.R."/>
            <person name="Vidigal T.H.D.A."/>
            <person name="Brescovit A.D."/>
            <person name="Santos A.J."/>
        </authorList>
    </citation>
    <scope>NUCLEOTIDE SEQUENCE [LARGE SCALE GENOMIC DNA]</scope>
</reference>
<dbReference type="InterPro" id="IPR050670">
    <property type="entry name" value="STAM"/>
</dbReference>
<dbReference type="SUPFAM" id="SSF50044">
    <property type="entry name" value="SH3-domain"/>
    <property type="match status" value="1"/>
</dbReference>
<dbReference type="FunFam" id="2.30.30.40:FF:000072">
    <property type="entry name" value="Unconventional Myosin IB"/>
    <property type="match status" value="1"/>
</dbReference>
<dbReference type="CDD" id="cd16978">
    <property type="entry name" value="VHS_HSE1"/>
    <property type="match status" value="1"/>
</dbReference>
<dbReference type="PROSITE" id="PS50002">
    <property type="entry name" value="SH3"/>
    <property type="match status" value="1"/>
</dbReference>
<dbReference type="AlphaFoldDB" id="A0A0P1B8I3"/>
<evidence type="ECO:0000256" key="5">
    <source>
        <dbReference type="ARBA" id="ARBA00018978"/>
    </source>
</evidence>
<dbReference type="Gene3D" id="1.25.40.90">
    <property type="match status" value="1"/>
</dbReference>
<protein>
    <recommendedName>
        <fullName evidence="4">Class E vacuolar protein-sorting machinery protein HSE1</fullName>
    </recommendedName>
    <alternativeName>
        <fullName evidence="5">Class E vacuolar protein-sorting machinery protein hse1</fullName>
    </alternativeName>
</protein>
<feature type="domain" description="VHS" evidence="14">
    <location>
        <begin position="57"/>
        <end position="187"/>
    </location>
</feature>
<dbReference type="Gene3D" id="1.20.5.1940">
    <property type="match status" value="1"/>
</dbReference>
<evidence type="ECO:0000256" key="4">
    <source>
        <dbReference type="ARBA" id="ARBA00017923"/>
    </source>
</evidence>
<dbReference type="SUPFAM" id="SSF89009">
    <property type="entry name" value="GAT-like domain"/>
    <property type="match status" value="1"/>
</dbReference>
<feature type="region of interest" description="Disordered" evidence="12">
    <location>
        <begin position="223"/>
        <end position="267"/>
    </location>
</feature>
<keyword evidence="6 11" id="KW-0728">SH3 domain</keyword>
<evidence type="ECO:0000256" key="10">
    <source>
        <dbReference type="ARBA" id="ARBA00023136"/>
    </source>
</evidence>
<dbReference type="InterPro" id="IPR036028">
    <property type="entry name" value="SH3-like_dom_sf"/>
</dbReference>
<keyword evidence="8" id="KW-0967">Endosome</keyword>
<dbReference type="GO" id="GO:0035091">
    <property type="term" value="F:phosphatidylinositol binding"/>
    <property type="evidence" value="ECO:0007669"/>
    <property type="project" value="InterPro"/>
</dbReference>
<evidence type="ECO:0000259" key="14">
    <source>
        <dbReference type="PROSITE" id="PS50179"/>
    </source>
</evidence>
<evidence type="ECO:0000256" key="9">
    <source>
        <dbReference type="ARBA" id="ARBA00022927"/>
    </source>
</evidence>
<evidence type="ECO:0000256" key="2">
    <source>
        <dbReference type="ARBA" id="ARBA00004125"/>
    </source>
</evidence>
<dbReference type="PROSITE" id="PS50330">
    <property type="entry name" value="UIM"/>
    <property type="match status" value="1"/>
</dbReference>
<evidence type="ECO:0000256" key="6">
    <source>
        <dbReference type="ARBA" id="ARBA00022443"/>
    </source>
</evidence>
<comment type="function">
    <text evidence="1">Component of the ESCRT-0 complex which is the sorting receptor for ubiquitinated cargo proteins at the multivesicular body (MVB).</text>
</comment>
<feature type="compositionally biased region" description="Low complexity" evidence="12">
    <location>
        <begin position="240"/>
        <end position="255"/>
    </location>
</feature>
<dbReference type="Gene3D" id="2.30.30.40">
    <property type="entry name" value="SH3 Domains"/>
    <property type="match status" value="1"/>
</dbReference>